<dbReference type="AlphaFoldDB" id="A0A480AH55"/>
<dbReference type="InterPro" id="IPR044855">
    <property type="entry name" value="CoA-Trfase_III_dom3_sf"/>
</dbReference>
<dbReference type="InterPro" id="IPR050483">
    <property type="entry name" value="CoA-transferase_III_domain"/>
</dbReference>
<comment type="caution">
    <text evidence="2">The sequence shown here is derived from an EMBL/GenBank/DDBJ whole genome shotgun (WGS) entry which is preliminary data.</text>
</comment>
<dbReference type="RefSeq" id="WP_137730752.1">
    <property type="nucleotide sequence ID" value="NZ_BJCL01000001.1"/>
</dbReference>
<dbReference type="Gene3D" id="3.30.1540.10">
    <property type="entry name" value="formyl-coa transferase, domain 3"/>
    <property type="match status" value="1"/>
</dbReference>
<dbReference type="PANTHER" id="PTHR48207">
    <property type="entry name" value="SUCCINATE--HYDROXYMETHYLGLUTARATE COA-TRANSFERASE"/>
    <property type="match status" value="1"/>
</dbReference>
<keyword evidence="1 2" id="KW-0808">Transferase</keyword>
<reference evidence="3" key="1">
    <citation type="submission" date="2019-03" db="EMBL/GenBank/DDBJ databases">
        <title>Aquabacterium pictum sp.nov., the first bacteriochlorophyll a-containing freshwater bacterium in the genus Aquabacterium of the class Betaproteobacteria.</title>
        <authorList>
            <person name="Hirose S."/>
            <person name="Tank M."/>
            <person name="Hara E."/>
            <person name="Tamaki H."/>
            <person name="Takaichi S."/>
            <person name="Haruta S."/>
            <person name="Hanada S."/>
        </authorList>
    </citation>
    <scope>NUCLEOTIDE SEQUENCE [LARGE SCALE GENOMIC DNA]</scope>
    <source>
        <strain evidence="3">W35</strain>
    </source>
</reference>
<evidence type="ECO:0000313" key="2">
    <source>
        <dbReference type="EMBL" id="GCL60961.1"/>
    </source>
</evidence>
<dbReference type="EMBL" id="BJCL01000001">
    <property type="protein sequence ID" value="GCL60961.1"/>
    <property type="molecule type" value="Genomic_DNA"/>
</dbReference>
<dbReference type="InterPro" id="IPR003673">
    <property type="entry name" value="CoA-Trfase_fam_III"/>
</dbReference>
<dbReference type="Pfam" id="PF02515">
    <property type="entry name" value="CoA_transf_3"/>
    <property type="match status" value="1"/>
</dbReference>
<dbReference type="OrthoDB" id="5294844at2"/>
<dbReference type="GO" id="GO:0008410">
    <property type="term" value="F:CoA-transferase activity"/>
    <property type="evidence" value="ECO:0007669"/>
    <property type="project" value="TreeGrafter"/>
</dbReference>
<evidence type="ECO:0000256" key="1">
    <source>
        <dbReference type="ARBA" id="ARBA00022679"/>
    </source>
</evidence>
<accession>A0A480AH55</accession>
<dbReference type="Proteomes" id="UP000301751">
    <property type="component" value="Unassembled WGS sequence"/>
</dbReference>
<name>A0A480AH55_9BURK</name>
<protein>
    <submittedName>
        <fullName evidence="2">CoA transferase</fullName>
    </submittedName>
</protein>
<proteinExistence type="predicted"/>
<keyword evidence="3" id="KW-1185">Reference proteome</keyword>
<sequence>MATDPTPGPATQAPMAGLRVVDLSTVVFGPYCTQTLADLGADVVKIEPPEGDMVRLIGTPAHTPGMGPVFLRLNRGKRSVVWDMKTDAGRSALQALIATADVLLHNIRPEAVDRLGLGYDAVRALRPDIVYVHCTGFGLDGPYAGLQAYDDVIQASTGAASLLPRVDGNPAPRYLPMLFADKVSGLHATYAVLAALLHRQRTGAGQFVEVPMFEALASFNSLEHLCNQAMLPPTGGWGYARQLDPDRQPMATSDGWISVAPYVDARWQRFFDAVNRPDVFQRPTLADKDLRRTNMAEMYREMAAILPSRTTADWLALFKRIEVPAMAVQTVGDLPADPHLQAVGLFQPRQHPTEGGYLGVRQPVRFGTSQLPTPGDAPNLGQHSDELLRELGLTPAEPPPT</sequence>
<dbReference type="InterPro" id="IPR023606">
    <property type="entry name" value="CoA-Trfase_III_dom_1_sf"/>
</dbReference>
<dbReference type="Gene3D" id="3.40.50.10540">
    <property type="entry name" value="Crotonobetainyl-coa:carnitine coa-transferase, domain 1"/>
    <property type="match status" value="1"/>
</dbReference>
<dbReference type="PANTHER" id="PTHR48207:SF4">
    <property type="entry name" value="BLL6097 PROTEIN"/>
    <property type="match status" value="1"/>
</dbReference>
<dbReference type="SUPFAM" id="SSF89796">
    <property type="entry name" value="CoA-transferase family III (CaiB/BaiF)"/>
    <property type="match status" value="1"/>
</dbReference>
<organism evidence="2 3">
    <name type="scientific">Pseudaquabacterium pictum</name>
    <dbReference type="NCBI Taxonomy" id="2315236"/>
    <lineage>
        <taxon>Bacteria</taxon>
        <taxon>Pseudomonadati</taxon>
        <taxon>Pseudomonadota</taxon>
        <taxon>Betaproteobacteria</taxon>
        <taxon>Burkholderiales</taxon>
        <taxon>Sphaerotilaceae</taxon>
        <taxon>Pseudaquabacterium</taxon>
    </lineage>
</organism>
<gene>
    <name evidence="2" type="ORF">AQPW35_00420</name>
</gene>
<evidence type="ECO:0000313" key="3">
    <source>
        <dbReference type="Proteomes" id="UP000301751"/>
    </source>
</evidence>